<dbReference type="InterPro" id="IPR004158">
    <property type="entry name" value="DUF247_pln"/>
</dbReference>
<dbReference type="STRING" id="157652.A0A371IGH4"/>
<dbReference type="AlphaFoldDB" id="A0A371IGH4"/>
<evidence type="ECO:0000313" key="1">
    <source>
        <dbReference type="EMBL" id="RDY14088.1"/>
    </source>
</evidence>
<reference evidence="1" key="1">
    <citation type="submission" date="2018-05" db="EMBL/GenBank/DDBJ databases">
        <title>Draft genome of Mucuna pruriens seed.</title>
        <authorList>
            <person name="Nnadi N.E."/>
            <person name="Vos R."/>
            <person name="Hasami M.H."/>
            <person name="Devisetty U.K."/>
            <person name="Aguiy J.C."/>
        </authorList>
    </citation>
    <scope>NUCLEOTIDE SEQUENCE [LARGE SCALE GENOMIC DNA]</scope>
    <source>
        <strain evidence="1">JCA_2017</strain>
    </source>
</reference>
<name>A0A371IGH4_MUCPR</name>
<dbReference type="PANTHER" id="PTHR31170:SF20">
    <property type="entry name" value="DUF247 DOMAIN PROTEIN"/>
    <property type="match status" value="1"/>
</dbReference>
<organism evidence="1 2">
    <name type="scientific">Mucuna pruriens</name>
    <name type="common">Velvet bean</name>
    <name type="synonym">Dolichos pruriens</name>
    <dbReference type="NCBI Taxonomy" id="157652"/>
    <lineage>
        <taxon>Eukaryota</taxon>
        <taxon>Viridiplantae</taxon>
        <taxon>Streptophyta</taxon>
        <taxon>Embryophyta</taxon>
        <taxon>Tracheophyta</taxon>
        <taxon>Spermatophyta</taxon>
        <taxon>Magnoliopsida</taxon>
        <taxon>eudicotyledons</taxon>
        <taxon>Gunneridae</taxon>
        <taxon>Pentapetalae</taxon>
        <taxon>rosids</taxon>
        <taxon>fabids</taxon>
        <taxon>Fabales</taxon>
        <taxon>Fabaceae</taxon>
        <taxon>Papilionoideae</taxon>
        <taxon>50 kb inversion clade</taxon>
        <taxon>NPAAA clade</taxon>
        <taxon>indigoferoid/millettioid clade</taxon>
        <taxon>Phaseoleae</taxon>
        <taxon>Mucuna</taxon>
    </lineage>
</organism>
<comment type="caution">
    <text evidence="1">The sequence shown here is derived from an EMBL/GenBank/DDBJ whole genome shotgun (WGS) entry which is preliminary data.</text>
</comment>
<evidence type="ECO:0000313" key="2">
    <source>
        <dbReference type="Proteomes" id="UP000257109"/>
    </source>
</evidence>
<keyword evidence="2" id="KW-1185">Reference proteome</keyword>
<protein>
    <submittedName>
        <fullName evidence="1">UPF0481 protein</fullName>
    </submittedName>
</protein>
<dbReference type="OrthoDB" id="1434189at2759"/>
<feature type="non-terminal residue" evidence="1">
    <location>
        <position position="1"/>
    </location>
</feature>
<proteinExistence type="predicted"/>
<dbReference type="Proteomes" id="UP000257109">
    <property type="component" value="Unassembled WGS sequence"/>
</dbReference>
<dbReference type="EMBL" id="QJKJ01000138">
    <property type="protein sequence ID" value="RDY14088.1"/>
    <property type="molecule type" value="Genomic_DNA"/>
</dbReference>
<dbReference type="PANTHER" id="PTHR31170">
    <property type="entry name" value="BNAC04G53230D PROTEIN"/>
    <property type="match status" value="1"/>
</dbReference>
<gene>
    <name evidence="1" type="ORF">CR513_00897</name>
</gene>
<feature type="non-terminal residue" evidence="1">
    <location>
        <position position="399"/>
    </location>
</feature>
<dbReference type="Pfam" id="PF03140">
    <property type="entry name" value="DUF247"/>
    <property type="match status" value="1"/>
</dbReference>
<sequence>MEQSDLNWMTFLQTKLGAFDHGQVQPRSISMVTDELRDSNEAAFKPKDVSIGLLHRKTMGHIQLMEETKWHYVNNFFNRERIEAQNRRLEERLQDCNTLIPDLLIMTLASYGPDILVERHVRHGLAGIILLEGRNIQLERQELAKIIIVDGCFLLELLIRLVDFMNNTSYSNDPIQQDEEKMMSIMNDIIKLENQIPLFVLKELYRKVFPNDNDIDNDHRVANIICTAFGYPEVNNLEGLHVLHLLHLSSVKENQQERKCVHKDLLRCASRLRANGITIKAANTVGVRHKLVDWFDFEINFDNGVLQIPPLVVKETTEVRWRNLIAWEQSRSEIKCKYTSYALFFQGLICCKHDIELLEEKEIIVNMGKKSEEELLNLFEKISKGAEYMDLSYEEIYCQ</sequence>
<accession>A0A371IGH4</accession>